<dbReference type="AlphaFoldDB" id="A0A2N1PMN6"/>
<comment type="caution">
    <text evidence="2">The sequence shown here is derived from an EMBL/GenBank/DDBJ whole genome shotgun (WGS) entry which is preliminary data.</text>
</comment>
<dbReference type="PROSITE" id="PS51257">
    <property type="entry name" value="PROKAR_LIPOPROTEIN"/>
    <property type="match status" value="1"/>
</dbReference>
<name>A0A2N1PMN6_9BACT</name>
<accession>A0A2N1PMN6</accession>
<dbReference type="EMBL" id="PGXC01000015">
    <property type="protein sequence ID" value="PKK89577.1"/>
    <property type="molecule type" value="Genomic_DNA"/>
</dbReference>
<feature type="signal peptide" evidence="1">
    <location>
        <begin position="1"/>
        <end position="35"/>
    </location>
</feature>
<organism evidence="2 3">
    <name type="scientific">Candidatus Wallbacteria bacterium HGW-Wallbacteria-1</name>
    <dbReference type="NCBI Taxonomy" id="2013854"/>
    <lineage>
        <taxon>Bacteria</taxon>
        <taxon>Candidatus Walliibacteriota</taxon>
    </lineage>
</organism>
<reference evidence="2 3" key="1">
    <citation type="journal article" date="2017" name="ISME J.">
        <title>Potential for microbial H2 and metal transformations associated with novel bacteria and archaea in deep terrestrial subsurface sediments.</title>
        <authorList>
            <person name="Hernsdorf A.W."/>
            <person name="Amano Y."/>
            <person name="Miyakawa K."/>
            <person name="Ise K."/>
            <person name="Suzuki Y."/>
            <person name="Anantharaman K."/>
            <person name="Probst A."/>
            <person name="Burstein D."/>
            <person name="Thomas B.C."/>
            <person name="Banfield J.F."/>
        </authorList>
    </citation>
    <scope>NUCLEOTIDE SEQUENCE [LARGE SCALE GENOMIC DNA]</scope>
    <source>
        <strain evidence="2">HGW-Wallbacteria-1</strain>
    </source>
</reference>
<evidence type="ECO:0000256" key="1">
    <source>
        <dbReference type="SAM" id="SignalP"/>
    </source>
</evidence>
<evidence type="ECO:0000313" key="3">
    <source>
        <dbReference type="Proteomes" id="UP000233256"/>
    </source>
</evidence>
<keyword evidence="1" id="KW-0732">Signal</keyword>
<protein>
    <submittedName>
        <fullName evidence="2">Uncharacterized protein</fullName>
    </submittedName>
</protein>
<proteinExistence type="predicted"/>
<dbReference type="Proteomes" id="UP000233256">
    <property type="component" value="Unassembled WGS sequence"/>
</dbReference>
<feature type="chain" id="PRO_5014974950" evidence="1">
    <location>
        <begin position="36"/>
        <end position="189"/>
    </location>
</feature>
<evidence type="ECO:0000313" key="2">
    <source>
        <dbReference type="EMBL" id="PKK89577.1"/>
    </source>
</evidence>
<gene>
    <name evidence="2" type="ORF">CVV64_13490</name>
</gene>
<sequence length="189" mass="20082">MTGKFSFNFLSILCSVMIVLFACSAGTPLAAPAHAAPALAATAANAANNSTPGSPGNVIYKTASPAAPVKSPSAGIKARSASFAVGANYQYRWAINSNSFEGILQYNVNNHRITGQIHGDPIEGFQVGRHIMFYRVCSANQLFEAWISARDSSVPPMISGTFSHQGENTYPWFGVDLGSGQGYQENPFK</sequence>